<dbReference type="InterPro" id="IPR007201">
    <property type="entry name" value="Mei2-like_Rrm_C"/>
</dbReference>
<organism evidence="2 3">
    <name type="scientific">Zizania palustris</name>
    <name type="common">Northern wild rice</name>
    <dbReference type="NCBI Taxonomy" id="103762"/>
    <lineage>
        <taxon>Eukaryota</taxon>
        <taxon>Viridiplantae</taxon>
        <taxon>Streptophyta</taxon>
        <taxon>Embryophyta</taxon>
        <taxon>Tracheophyta</taxon>
        <taxon>Spermatophyta</taxon>
        <taxon>Magnoliopsida</taxon>
        <taxon>Liliopsida</taxon>
        <taxon>Poales</taxon>
        <taxon>Poaceae</taxon>
        <taxon>BOP clade</taxon>
        <taxon>Oryzoideae</taxon>
        <taxon>Oryzeae</taxon>
        <taxon>Zizaniinae</taxon>
        <taxon>Zizania</taxon>
    </lineage>
</organism>
<dbReference type="OrthoDB" id="417481at2759"/>
<dbReference type="Pfam" id="PF04059">
    <property type="entry name" value="RRM_2"/>
    <property type="match status" value="1"/>
</dbReference>
<sequence>MDSSLSRGLNPAAAPYAPVGAAHAPATAFVPTLGLYPPPPPSSLPWFAPVMPVEVPAFQHAGWVDLPPPPPYMIYVCQQAPPPPAAPTAGCQINEIVADRVGNDNDVGKVGAGGGPSPRSVLTPWKAAISPPNARRSFHPIPPPSTFVGITSLMIRNIPNKFRKEQLMSILDQHCAEENKNVGRRSSEYDFLYVPIDFGTCCNKGYAFVNMTTADAAWRLVSFLQNHRWDAVCSGKVCDVVPAKIQGRENLVAHFSSSRFPCSSTAFLPVWFEPPRDGERKTAAHVVGDLR</sequence>
<keyword evidence="3" id="KW-1185">Reference proteome</keyword>
<evidence type="ECO:0000259" key="1">
    <source>
        <dbReference type="Pfam" id="PF04059"/>
    </source>
</evidence>
<proteinExistence type="predicted"/>
<dbReference type="EMBL" id="JAAALK010000287">
    <property type="protein sequence ID" value="KAG8057533.1"/>
    <property type="molecule type" value="Genomic_DNA"/>
</dbReference>
<evidence type="ECO:0000313" key="3">
    <source>
        <dbReference type="Proteomes" id="UP000729402"/>
    </source>
</evidence>
<name>A0A8J5S432_ZIZPA</name>
<protein>
    <recommendedName>
        <fullName evidence="1">Mei2-like C-terminal RNA recognition motif domain-containing protein</fullName>
    </recommendedName>
</protein>
<accession>A0A8J5S432</accession>
<feature type="domain" description="Mei2-like C-terminal RNA recognition motif" evidence="1">
    <location>
        <begin position="151"/>
        <end position="255"/>
    </location>
</feature>
<dbReference type="Proteomes" id="UP000729402">
    <property type="component" value="Unassembled WGS sequence"/>
</dbReference>
<reference evidence="2" key="1">
    <citation type="journal article" date="2021" name="bioRxiv">
        <title>Whole Genome Assembly and Annotation of Northern Wild Rice, Zizania palustris L., Supports a Whole Genome Duplication in the Zizania Genus.</title>
        <authorList>
            <person name="Haas M."/>
            <person name="Kono T."/>
            <person name="Macchietto M."/>
            <person name="Millas R."/>
            <person name="McGilp L."/>
            <person name="Shao M."/>
            <person name="Duquette J."/>
            <person name="Hirsch C.N."/>
            <person name="Kimball J."/>
        </authorList>
    </citation>
    <scope>NUCLEOTIDE SEQUENCE</scope>
    <source>
        <tissue evidence="2">Fresh leaf tissue</tissue>
    </source>
</reference>
<gene>
    <name evidence="2" type="ORF">GUJ93_ZPchr0002g23348</name>
</gene>
<reference evidence="2" key="2">
    <citation type="submission" date="2021-02" db="EMBL/GenBank/DDBJ databases">
        <authorList>
            <person name="Kimball J.A."/>
            <person name="Haas M.W."/>
            <person name="Macchietto M."/>
            <person name="Kono T."/>
            <person name="Duquette J."/>
            <person name="Shao M."/>
        </authorList>
    </citation>
    <scope>NUCLEOTIDE SEQUENCE</scope>
    <source>
        <tissue evidence="2">Fresh leaf tissue</tissue>
    </source>
</reference>
<dbReference type="CDD" id="cd12277">
    <property type="entry name" value="RRM3_MEI2_EAR1_like"/>
    <property type="match status" value="1"/>
</dbReference>
<comment type="caution">
    <text evidence="2">The sequence shown here is derived from an EMBL/GenBank/DDBJ whole genome shotgun (WGS) entry which is preliminary data.</text>
</comment>
<dbReference type="AlphaFoldDB" id="A0A8J5S432"/>
<evidence type="ECO:0000313" key="2">
    <source>
        <dbReference type="EMBL" id="KAG8057533.1"/>
    </source>
</evidence>